<dbReference type="Proteomes" id="UP000272025">
    <property type="component" value="Unassembled WGS sequence"/>
</dbReference>
<keyword evidence="4" id="KW-1185">Reference proteome</keyword>
<dbReference type="GeneID" id="39574923"/>
<evidence type="ECO:0000256" key="1">
    <source>
        <dbReference type="SAM" id="MobiDB-lite"/>
    </source>
</evidence>
<feature type="compositionally biased region" description="Basic and acidic residues" evidence="1">
    <location>
        <begin position="19"/>
        <end position="28"/>
    </location>
</feature>
<dbReference type="RefSeq" id="XP_028468404.1">
    <property type="nucleotide sequence ID" value="XM_028606445.1"/>
</dbReference>
<feature type="region of interest" description="Disordered" evidence="1">
    <location>
        <begin position="118"/>
        <end position="139"/>
    </location>
</feature>
<proteinExistence type="predicted"/>
<sequence length="320" mass="35358">MPPLTLAKGRFNFTAMERSSLDRDKTSTQRDVPCIGTSVSEESSDPGGGGGVRERVRNRTVQAVSFLGVRSRRERDREGDGADANEKPTTIAKPGSASENLTAITADSDQAIQKNAVTGPTRHMNTSTTNSVQPLPTATRGAASMRLLGMTRKRLAALSPRARPHDATRQAYREMMARKNASIAQAQREQCAQEAVLVVETPAAPQEGDGDTKPQLDENSDSHSCLAVVLKNSIRILAWLFKLLWWLIRYYWRVISPCFDAQSGIRRRYTRGTITWTDLIVFGMMYIVVLAALSIGIHICRGIVWVWPYVEAVLSLTPDE</sequence>
<evidence type="ECO:0000313" key="3">
    <source>
        <dbReference type="EMBL" id="ROT40598.1"/>
    </source>
</evidence>
<dbReference type="EMBL" id="ML119052">
    <property type="protein sequence ID" value="ROT40598.1"/>
    <property type="molecule type" value="Genomic_DNA"/>
</dbReference>
<dbReference type="STRING" id="1314773.A0A3N2Q1N5"/>
<gene>
    <name evidence="3" type="ORF">SODALDRAFT_100457</name>
</gene>
<feature type="compositionally biased region" description="Polar residues" evidence="1">
    <location>
        <begin position="118"/>
        <end position="136"/>
    </location>
</feature>
<name>A0A3N2Q1N5_SODAK</name>
<feature type="transmembrane region" description="Helical" evidence="2">
    <location>
        <begin position="273"/>
        <end position="299"/>
    </location>
</feature>
<evidence type="ECO:0000256" key="2">
    <source>
        <dbReference type="SAM" id="Phobius"/>
    </source>
</evidence>
<reference evidence="3 4" key="1">
    <citation type="journal article" date="2018" name="Mol. Ecol.">
        <title>The obligate alkalophilic soda-lake fungus Sodiomyces alkalinus has shifted to a protein diet.</title>
        <authorList>
            <person name="Grum-Grzhimaylo A.A."/>
            <person name="Falkoski D.L."/>
            <person name="van den Heuvel J."/>
            <person name="Valero-Jimenez C.A."/>
            <person name="Min B."/>
            <person name="Choi I.G."/>
            <person name="Lipzen A."/>
            <person name="Daum C.G."/>
            <person name="Aanen D.K."/>
            <person name="Tsang A."/>
            <person name="Henrissat B."/>
            <person name="Bilanenko E.N."/>
            <person name="de Vries R.P."/>
            <person name="van Kan J.A.L."/>
            <person name="Grigoriev I.V."/>
            <person name="Debets A.J.M."/>
        </authorList>
    </citation>
    <scope>NUCLEOTIDE SEQUENCE [LARGE SCALE GENOMIC DNA]</scope>
    <source>
        <strain evidence="3 4">F11</strain>
    </source>
</reference>
<feature type="region of interest" description="Disordered" evidence="1">
    <location>
        <begin position="17"/>
        <end position="99"/>
    </location>
</feature>
<keyword evidence="2" id="KW-1133">Transmembrane helix</keyword>
<keyword evidence="2" id="KW-0812">Transmembrane</keyword>
<feature type="compositionally biased region" description="Basic and acidic residues" evidence="1">
    <location>
        <begin position="71"/>
        <end position="86"/>
    </location>
</feature>
<accession>A0A3N2Q1N5</accession>
<organism evidence="3 4">
    <name type="scientific">Sodiomyces alkalinus (strain CBS 110278 / VKM F-3762 / F11)</name>
    <name type="common">Alkaliphilic filamentous fungus</name>
    <dbReference type="NCBI Taxonomy" id="1314773"/>
    <lineage>
        <taxon>Eukaryota</taxon>
        <taxon>Fungi</taxon>
        <taxon>Dikarya</taxon>
        <taxon>Ascomycota</taxon>
        <taxon>Pezizomycotina</taxon>
        <taxon>Sordariomycetes</taxon>
        <taxon>Hypocreomycetidae</taxon>
        <taxon>Glomerellales</taxon>
        <taxon>Plectosphaerellaceae</taxon>
        <taxon>Sodiomyces</taxon>
    </lineage>
</organism>
<keyword evidence="2" id="KW-0472">Membrane</keyword>
<dbReference type="AlphaFoldDB" id="A0A3N2Q1N5"/>
<protein>
    <submittedName>
        <fullName evidence="3">Uncharacterized protein</fullName>
    </submittedName>
</protein>
<evidence type="ECO:0000313" key="4">
    <source>
        <dbReference type="Proteomes" id="UP000272025"/>
    </source>
</evidence>